<accession>A0A1F5EJ60</accession>
<keyword evidence="6" id="KW-0051">Antiviral defense</keyword>
<reference evidence="8 9" key="1">
    <citation type="journal article" date="2016" name="Nat. Commun.">
        <title>Thousands of microbial genomes shed light on interconnected biogeochemical processes in an aquifer system.</title>
        <authorList>
            <person name="Anantharaman K."/>
            <person name="Brown C.T."/>
            <person name="Hug L.A."/>
            <person name="Sharon I."/>
            <person name="Castelle C.J."/>
            <person name="Probst A.J."/>
            <person name="Thomas B.C."/>
            <person name="Singh A."/>
            <person name="Wilkins M.J."/>
            <person name="Karaoz U."/>
            <person name="Brodie E.L."/>
            <person name="Williams K.H."/>
            <person name="Hubbard S.S."/>
            <person name="Banfield J.F."/>
        </authorList>
    </citation>
    <scope>NUCLEOTIDE SEQUENCE [LARGE SCALE GENOMIC DNA]</scope>
</reference>
<sequence>MVYSEDIKKVVLGTKQILMYLVDLSVGIFEYGDRGRVYRRSIKEYWQQRDLNKERFSRDLYRLRRDKFIRIYFKDKEKIIELTKKGKERIRNYLVDDLKIETPEQWDKKWRIIIFDIPEEKKTARDVLAAKLKQIGFLRLQKSVFVFPYDCKDEIDFLKELYEIRPYIQYIVADRIDTEVNLLQHFFDNEILK</sequence>
<dbReference type="STRING" id="1797469.A3F08_02600"/>
<protein>
    <submittedName>
        <fullName evidence="8">CRISPR-associated endonuclease Cas2</fullName>
    </submittedName>
</protein>
<dbReference type="InterPro" id="IPR021127">
    <property type="entry name" value="CRISPR_associated_Cas2"/>
</dbReference>
<feature type="domain" description="Transcriptional repressor PaaX-like central Cas2-like" evidence="7">
    <location>
        <begin position="104"/>
        <end position="178"/>
    </location>
</feature>
<evidence type="ECO:0000256" key="2">
    <source>
        <dbReference type="ARBA" id="ARBA00022723"/>
    </source>
</evidence>
<name>A0A1F5EJ60_9BACT</name>
<proteinExistence type="predicted"/>
<dbReference type="Proteomes" id="UP000176451">
    <property type="component" value="Unassembled WGS sequence"/>
</dbReference>
<dbReference type="EMBL" id="MEZV01000016">
    <property type="protein sequence ID" value="OGD67370.1"/>
    <property type="molecule type" value="Genomic_DNA"/>
</dbReference>
<keyword evidence="5" id="KW-0460">Magnesium</keyword>
<dbReference type="Gene3D" id="3.30.70.2650">
    <property type="match status" value="1"/>
</dbReference>
<gene>
    <name evidence="8" type="ORF">A3F08_02600</name>
</gene>
<evidence type="ECO:0000259" key="7">
    <source>
        <dbReference type="Pfam" id="PF20803"/>
    </source>
</evidence>
<evidence type="ECO:0000313" key="9">
    <source>
        <dbReference type="Proteomes" id="UP000176451"/>
    </source>
</evidence>
<evidence type="ECO:0000313" key="8">
    <source>
        <dbReference type="EMBL" id="OGD67370.1"/>
    </source>
</evidence>
<dbReference type="GO" id="GO:0004521">
    <property type="term" value="F:RNA endonuclease activity"/>
    <property type="evidence" value="ECO:0007669"/>
    <property type="project" value="InterPro"/>
</dbReference>
<dbReference type="GO" id="GO:0043571">
    <property type="term" value="P:maintenance of CRISPR repeat elements"/>
    <property type="evidence" value="ECO:0007669"/>
    <property type="project" value="InterPro"/>
</dbReference>
<evidence type="ECO:0000256" key="1">
    <source>
        <dbReference type="ARBA" id="ARBA00022722"/>
    </source>
</evidence>
<evidence type="ECO:0000256" key="6">
    <source>
        <dbReference type="ARBA" id="ARBA00023118"/>
    </source>
</evidence>
<dbReference type="SUPFAM" id="SSF143430">
    <property type="entry name" value="TTP0101/SSO1404-like"/>
    <property type="match status" value="1"/>
</dbReference>
<comment type="caution">
    <text evidence="8">The sequence shown here is derived from an EMBL/GenBank/DDBJ whole genome shotgun (WGS) entry which is preliminary data.</text>
</comment>
<dbReference type="NCBIfam" id="TIGR01573">
    <property type="entry name" value="cas2"/>
    <property type="match status" value="1"/>
</dbReference>
<keyword evidence="4" id="KW-0378">Hydrolase</keyword>
<keyword evidence="1" id="KW-0540">Nuclease</keyword>
<keyword evidence="3 8" id="KW-0255">Endonuclease</keyword>
<dbReference type="AlphaFoldDB" id="A0A1F5EJ60"/>
<organism evidence="8 9">
    <name type="scientific">Candidatus Berkelbacteria bacterium RIFCSPHIGHO2_12_FULL_36_9</name>
    <dbReference type="NCBI Taxonomy" id="1797469"/>
    <lineage>
        <taxon>Bacteria</taxon>
        <taxon>Candidatus Berkelbacteria</taxon>
    </lineage>
</organism>
<evidence type="ECO:0000256" key="3">
    <source>
        <dbReference type="ARBA" id="ARBA00022759"/>
    </source>
</evidence>
<evidence type="ECO:0000256" key="5">
    <source>
        <dbReference type="ARBA" id="ARBA00022842"/>
    </source>
</evidence>
<evidence type="ECO:0000256" key="4">
    <source>
        <dbReference type="ARBA" id="ARBA00022801"/>
    </source>
</evidence>
<keyword evidence="2" id="KW-0479">Metal-binding</keyword>
<dbReference type="InterPro" id="IPR048846">
    <property type="entry name" value="PaaX-like_central"/>
</dbReference>
<dbReference type="Pfam" id="PF20803">
    <property type="entry name" value="PaaX_M"/>
    <property type="match status" value="1"/>
</dbReference>